<feature type="compositionally biased region" description="Basic and acidic residues" evidence="1">
    <location>
        <begin position="129"/>
        <end position="143"/>
    </location>
</feature>
<dbReference type="Proteomes" id="UP000199649">
    <property type="component" value="Chromosome I"/>
</dbReference>
<dbReference type="Gene3D" id="2.40.30.100">
    <property type="entry name" value="AF2212/PG0164-like"/>
    <property type="match status" value="1"/>
</dbReference>
<gene>
    <name evidence="2" type="ORF">SAMN04489719_0675</name>
</gene>
<dbReference type="Pfam" id="PF13376">
    <property type="entry name" value="OmdA"/>
    <property type="match status" value="1"/>
</dbReference>
<feature type="compositionally biased region" description="Basic residues" evidence="1">
    <location>
        <begin position="192"/>
        <end position="205"/>
    </location>
</feature>
<reference evidence="3" key="1">
    <citation type="submission" date="2016-10" db="EMBL/GenBank/DDBJ databases">
        <authorList>
            <person name="Varghese N."/>
            <person name="Submissions S."/>
        </authorList>
    </citation>
    <scope>NUCLEOTIDE SEQUENCE [LARGE SCALE GENOMIC DNA]</scope>
    <source>
        <strain evidence="3">DSM 22965</strain>
    </source>
</reference>
<feature type="compositionally biased region" description="Low complexity" evidence="1">
    <location>
        <begin position="182"/>
        <end position="191"/>
    </location>
</feature>
<dbReference type="Pfam" id="PF08922">
    <property type="entry name" value="DUF1905"/>
    <property type="match status" value="1"/>
</dbReference>
<dbReference type="AlphaFoldDB" id="A0A1H1LNA4"/>
<protein>
    <recommendedName>
        <fullName evidence="4">Bacteriocin-protection, YdeI or OmpD-Associated</fullName>
    </recommendedName>
</protein>
<dbReference type="OrthoDB" id="2604865at2"/>
<accession>A0A1H1LNA4</accession>
<evidence type="ECO:0000313" key="2">
    <source>
        <dbReference type="EMBL" id="SDR75772.1"/>
    </source>
</evidence>
<keyword evidence="3" id="KW-1185">Reference proteome</keyword>
<evidence type="ECO:0000256" key="1">
    <source>
        <dbReference type="SAM" id="MobiDB-lite"/>
    </source>
</evidence>
<dbReference type="SUPFAM" id="SSF141694">
    <property type="entry name" value="AF2212/PG0164-like"/>
    <property type="match status" value="1"/>
</dbReference>
<feature type="compositionally biased region" description="Basic and acidic residues" evidence="1">
    <location>
        <begin position="154"/>
        <end position="181"/>
    </location>
</feature>
<dbReference type="InterPro" id="IPR037079">
    <property type="entry name" value="AF2212/PG0164-like_sf"/>
</dbReference>
<evidence type="ECO:0000313" key="3">
    <source>
        <dbReference type="Proteomes" id="UP000199649"/>
    </source>
</evidence>
<dbReference type="InterPro" id="IPR015018">
    <property type="entry name" value="DUF1905"/>
</dbReference>
<dbReference type="RefSeq" id="WP_092665720.1">
    <property type="nucleotide sequence ID" value="NZ_LT629734.1"/>
</dbReference>
<evidence type="ECO:0008006" key="4">
    <source>
        <dbReference type="Google" id="ProtNLM"/>
    </source>
</evidence>
<feature type="region of interest" description="Disordered" evidence="1">
    <location>
        <begin position="124"/>
        <end position="213"/>
    </location>
</feature>
<dbReference type="EMBL" id="LT629734">
    <property type="protein sequence ID" value="SDR75772.1"/>
    <property type="molecule type" value="Genomic_DNA"/>
</dbReference>
<sequence length="213" mass="22917">MSELRIRTTIEQRGPAAAIVLTDEQVASLGPAKAPPVTLTIGDATVRVRIGRMGGENLVGLSKERREALGVAAGDEVDAVIALDEAERTIEVPPELEAALAEDPAAKAAFDALAPSRRKELARSIADAKGADTRQRRLEKALDALRQSAADGRSAARELPPHQHAREAARDRLGRRSEWREAASSAAAHATSRPRRPASPRRVSRRSLPAWRS</sequence>
<proteinExistence type="predicted"/>
<organism evidence="2 3">
    <name type="scientific">Agrococcus carbonis</name>
    <dbReference type="NCBI Taxonomy" id="684552"/>
    <lineage>
        <taxon>Bacteria</taxon>
        <taxon>Bacillati</taxon>
        <taxon>Actinomycetota</taxon>
        <taxon>Actinomycetes</taxon>
        <taxon>Micrococcales</taxon>
        <taxon>Microbacteriaceae</taxon>
        <taxon>Agrococcus</taxon>
    </lineage>
</organism>
<dbReference type="STRING" id="684552.SAMN04489719_0675"/>
<name>A0A1H1LNA4_9MICO</name>